<dbReference type="Proteomes" id="UP000800038">
    <property type="component" value="Unassembled WGS sequence"/>
</dbReference>
<feature type="region of interest" description="Disordered" evidence="1">
    <location>
        <begin position="68"/>
        <end position="92"/>
    </location>
</feature>
<protein>
    <submittedName>
        <fullName evidence="2">Uncharacterized protein</fullName>
    </submittedName>
</protein>
<evidence type="ECO:0000256" key="1">
    <source>
        <dbReference type="SAM" id="MobiDB-lite"/>
    </source>
</evidence>
<proteinExistence type="predicted"/>
<evidence type="ECO:0000313" key="3">
    <source>
        <dbReference type="Proteomes" id="UP000800038"/>
    </source>
</evidence>
<dbReference type="EMBL" id="ML976077">
    <property type="protein sequence ID" value="KAF1939651.1"/>
    <property type="molecule type" value="Genomic_DNA"/>
</dbReference>
<evidence type="ECO:0000313" key="2">
    <source>
        <dbReference type="EMBL" id="KAF1939651.1"/>
    </source>
</evidence>
<sequence length="92" mass="10122">MKAFGAAYELEKIGIAPEQPAERPAEIGPLAKTEELLKTEQPVENEPPAERRVETFILAAMEETAAHNKYENTKAEDEDAGTIEIDIGGREL</sequence>
<dbReference type="AlphaFoldDB" id="A0A6A5SG79"/>
<name>A0A6A5SG79_9PLEO</name>
<reference evidence="2" key="1">
    <citation type="journal article" date="2020" name="Stud. Mycol.">
        <title>101 Dothideomycetes genomes: a test case for predicting lifestyles and emergence of pathogens.</title>
        <authorList>
            <person name="Haridas S."/>
            <person name="Albert R."/>
            <person name="Binder M."/>
            <person name="Bloem J."/>
            <person name="Labutti K."/>
            <person name="Salamov A."/>
            <person name="Andreopoulos B."/>
            <person name="Baker S."/>
            <person name="Barry K."/>
            <person name="Bills G."/>
            <person name="Bluhm B."/>
            <person name="Cannon C."/>
            <person name="Castanera R."/>
            <person name="Culley D."/>
            <person name="Daum C."/>
            <person name="Ezra D."/>
            <person name="Gonzalez J."/>
            <person name="Henrissat B."/>
            <person name="Kuo A."/>
            <person name="Liang C."/>
            <person name="Lipzen A."/>
            <person name="Lutzoni F."/>
            <person name="Magnuson J."/>
            <person name="Mondo S."/>
            <person name="Nolan M."/>
            <person name="Ohm R."/>
            <person name="Pangilinan J."/>
            <person name="Park H.-J."/>
            <person name="Ramirez L."/>
            <person name="Alfaro M."/>
            <person name="Sun H."/>
            <person name="Tritt A."/>
            <person name="Yoshinaga Y."/>
            <person name="Zwiers L.-H."/>
            <person name="Turgeon B."/>
            <person name="Goodwin S."/>
            <person name="Spatafora J."/>
            <person name="Crous P."/>
            <person name="Grigoriev I."/>
        </authorList>
    </citation>
    <scope>NUCLEOTIDE SEQUENCE</scope>
    <source>
        <strain evidence="2">CBS 161.51</strain>
    </source>
</reference>
<accession>A0A6A5SG79</accession>
<gene>
    <name evidence="2" type="ORF">EJ02DRAFT_456755</name>
</gene>
<organism evidence="2 3">
    <name type="scientific">Clathrospora elynae</name>
    <dbReference type="NCBI Taxonomy" id="706981"/>
    <lineage>
        <taxon>Eukaryota</taxon>
        <taxon>Fungi</taxon>
        <taxon>Dikarya</taxon>
        <taxon>Ascomycota</taxon>
        <taxon>Pezizomycotina</taxon>
        <taxon>Dothideomycetes</taxon>
        <taxon>Pleosporomycetidae</taxon>
        <taxon>Pleosporales</taxon>
        <taxon>Diademaceae</taxon>
        <taxon>Clathrospora</taxon>
    </lineage>
</organism>
<keyword evidence="3" id="KW-1185">Reference proteome</keyword>